<keyword evidence="3" id="KW-0067">ATP-binding</keyword>
<evidence type="ECO:0000259" key="4">
    <source>
        <dbReference type="PROSITE" id="PS50045"/>
    </source>
</evidence>
<accession>A0A1H7BH83</accession>
<dbReference type="InterPro" id="IPR027417">
    <property type="entry name" value="P-loop_NTPase"/>
</dbReference>
<dbReference type="Pfam" id="PF00158">
    <property type="entry name" value="Sigma54_activat"/>
    <property type="match status" value="1"/>
</dbReference>
<dbReference type="CDD" id="cd00009">
    <property type="entry name" value="AAA"/>
    <property type="match status" value="1"/>
</dbReference>
<dbReference type="EMBL" id="FNZK01000016">
    <property type="protein sequence ID" value="SEJ76991.1"/>
    <property type="molecule type" value="Genomic_DNA"/>
</dbReference>
<dbReference type="PROSITE" id="PS51096">
    <property type="entry name" value="PTS_EIIA_TYPE_4"/>
    <property type="match status" value="1"/>
</dbReference>
<dbReference type="SUPFAM" id="SSF63520">
    <property type="entry name" value="PTS-regulatory domain, PRD"/>
    <property type="match status" value="1"/>
</dbReference>
<dbReference type="STRING" id="84035.SAMN05660742_11687"/>
<dbReference type="GO" id="GO:0016740">
    <property type="term" value="F:transferase activity"/>
    <property type="evidence" value="ECO:0007669"/>
    <property type="project" value="UniProtKB-KW"/>
</dbReference>
<evidence type="ECO:0000259" key="7">
    <source>
        <dbReference type="PROSITE" id="PS51372"/>
    </source>
</evidence>
<evidence type="ECO:0000256" key="1">
    <source>
        <dbReference type="ARBA" id="ARBA00022679"/>
    </source>
</evidence>
<dbReference type="Gene3D" id="3.40.50.510">
    <property type="entry name" value="Phosphotransferase system, mannose-type IIA component"/>
    <property type="match status" value="1"/>
</dbReference>
<dbReference type="PROSITE" id="PS51094">
    <property type="entry name" value="PTS_EIIA_TYPE_2"/>
    <property type="match status" value="1"/>
</dbReference>
<dbReference type="Gene3D" id="1.10.10.60">
    <property type="entry name" value="Homeodomain-like"/>
    <property type="match status" value="1"/>
</dbReference>
<dbReference type="AlphaFoldDB" id="A0A1H7BH83"/>
<dbReference type="PROSITE" id="PS51372">
    <property type="entry name" value="PRD_2"/>
    <property type="match status" value="1"/>
</dbReference>
<dbReference type="PANTHER" id="PTHR32071:SF38">
    <property type="entry name" value="PSP OPERON TRANSCRIPTIONAL ACTIVATOR"/>
    <property type="match status" value="1"/>
</dbReference>
<evidence type="ECO:0000259" key="5">
    <source>
        <dbReference type="PROSITE" id="PS51094"/>
    </source>
</evidence>
<dbReference type="Gene3D" id="3.40.930.10">
    <property type="entry name" value="Mannitol-specific EII, Chain A"/>
    <property type="match status" value="1"/>
</dbReference>
<dbReference type="CDD" id="cd00211">
    <property type="entry name" value="PTS_IIA_fru"/>
    <property type="match status" value="1"/>
</dbReference>
<dbReference type="InterPro" id="IPR036662">
    <property type="entry name" value="PTS_EIIA_man-typ_sf"/>
</dbReference>
<dbReference type="PANTHER" id="PTHR32071">
    <property type="entry name" value="TRANSCRIPTIONAL REGULATORY PROTEIN"/>
    <property type="match status" value="1"/>
</dbReference>
<reference evidence="8 9" key="1">
    <citation type="submission" date="2016-10" db="EMBL/GenBank/DDBJ databases">
        <authorList>
            <person name="de Groot N.N."/>
        </authorList>
    </citation>
    <scope>NUCLEOTIDE SEQUENCE [LARGE SCALE GENOMIC DNA]</scope>
    <source>
        <strain evidence="8 9">DSM 2179</strain>
    </source>
</reference>
<feature type="domain" description="PTS EIIA type-4" evidence="6">
    <location>
        <begin position="593"/>
        <end position="725"/>
    </location>
</feature>
<dbReference type="InterPro" id="IPR016152">
    <property type="entry name" value="PTrfase/Anion_transptr"/>
</dbReference>
<keyword evidence="1" id="KW-0808">Transferase</keyword>
<dbReference type="GO" id="GO:0005524">
    <property type="term" value="F:ATP binding"/>
    <property type="evidence" value="ECO:0007669"/>
    <property type="project" value="UniProtKB-KW"/>
</dbReference>
<dbReference type="InterPro" id="IPR002078">
    <property type="entry name" value="Sigma_54_int"/>
</dbReference>
<dbReference type="Pfam" id="PF00359">
    <property type="entry name" value="PTS_EIIA_2"/>
    <property type="match status" value="1"/>
</dbReference>
<dbReference type="InterPro" id="IPR003593">
    <property type="entry name" value="AAA+_ATPase"/>
</dbReference>
<dbReference type="SUPFAM" id="SSF53062">
    <property type="entry name" value="PTS system fructose IIA component-like"/>
    <property type="match status" value="1"/>
</dbReference>
<keyword evidence="2" id="KW-0547">Nucleotide-binding</keyword>
<organism evidence="8 9">
    <name type="scientific">Propionispira arboris</name>
    <dbReference type="NCBI Taxonomy" id="84035"/>
    <lineage>
        <taxon>Bacteria</taxon>
        <taxon>Bacillati</taxon>
        <taxon>Bacillota</taxon>
        <taxon>Negativicutes</taxon>
        <taxon>Selenomonadales</taxon>
        <taxon>Selenomonadaceae</taxon>
        <taxon>Propionispira</taxon>
    </lineage>
</organism>
<dbReference type="Proteomes" id="UP000199662">
    <property type="component" value="Unassembled WGS sequence"/>
</dbReference>
<dbReference type="PROSITE" id="PS50045">
    <property type="entry name" value="SIGMA54_INTERACT_4"/>
    <property type="match status" value="1"/>
</dbReference>
<dbReference type="Gene3D" id="1.10.1790.10">
    <property type="entry name" value="PRD domain"/>
    <property type="match status" value="1"/>
</dbReference>
<sequence>MREKIQNLIAEENHNEPYTDTELCKQLLVSREYVTLLRKELKILDSRERKQEYICKEIRSMLSDHKAISNLEIQNMLQKQGYSISSYLLHKYMKNIKLRNIHADLIGGLPKESSLLETVEKSYHAFENLVGTGGSLHTQIQQAKATMLYPPHGLHCLIVGETGVGKSELAEAMYRFSIEAECLPQTAPFTIFNCADYAENSQLLITQLFGCVKGAYTGAVTERRGLIEQTDGGILFLDEVHRLSSEGQEMLFQLIDKGHFRRLGEADAVRQANVQLIAATTENIETSLLITFKRRIPMLINIPSLVDRPLIERLQLIQRFFGYESARMNAPMQVALDVIKAYLLYECKGNIGQLKSDIQVTCAKSFLSYVTKKEKIVKVDLPNLSLYVKKGLLRIQSNRQELDALVWKDFHFEPKLCQEPISMEDDVYSFPKEFYGYIEQRHTTYASQGMDVQQIKQLIGDEIEQKLQNVITHIKHRLTPLTLAEVSKVVGNEVIYLAQDILRVAENELGKLDESLVYCLAIHLNATFTRISQGTKIINPNLEDIKKKFHVEYAVAAKMVNVIREKYQIDLPDDEISYIALYLHGNEREDEGNVGIVVATHGNVGSNMLEIAHKLLNVTHGKSFNMSFEESPHDALERLMTVIVSADEGKGVLIMVDLGSLLTFGEIIQTRTKINVETIGRVDTMMVIEALRRSILPGTHLTELISDIEKLNYIFPKMRAQPQNILRQKAIITICFTGEGVALYCQEQMKKMFGDRLQNIAFLNVGMIGRHDIYKQIQQILMQYDVIAMVGSVDPQIQGIPYISMSELLSQPDGNSSVAYLLNEAMNPVVLIEQKQVTVPAVVKKMKILMLDNVHYTKTEILKKMCTILMEEKYVKQGYTEAVFAREKMGSYLINEKVALPHADSSYVNESIIILAKSNTGITWADKKSTKIICLLGLDINGKDGVRYLYQRFQNDEVIQKIEEAVTEAELREALIYNAN</sequence>
<dbReference type="SUPFAM" id="SSF52540">
    <property type="entry name" value="P-loop containing nucleoside triphosphate hydrolases"/>
    <property type="match status" value="1"/>
</dbReference>
<name>A0A1H7BH83_9FIRM</name>
<feature type="domain" description="Sigma-54 factor interaction" evidence="4">
    <location>
        <begin position="129"/>
        <end position="363"/>
    </location>
</feature>
<evidence type="ECO:0000259" key="6">
    <source>
        <dbReference type="PROSITE" id="PS51096"/>
    </source>
</evidence>
<feature type="domain" description="PRD" evidence="7">
    <location>
        <begin position="489"/>
        <end position="593"/>
    </location>
</feature>
<dbReference type="InterPro" id="IPR004701">
    <property type="entry name" value="PTS_EIIA_man-typ"/>
</dbReference>
<evidence type="ECO:0000256" key="3">
    <source>
        <dbReference type="ARBA" id="ARBA00022840"/>
    </source>
</evidence>
<dbReference type="Gene3D" id="3.40.50.300">
    <property type="entry name" value="P-loop containing nucleotide triphosphate hydrolases"/>
    <property type="match status" value="1"/>
</dbReference>
<evidence type="ECO:0000313" key="9">
    <source>
        <dbReference type="Proteomes" id="UP000199662"/>
    </source>
</evidence>
<dbReference type="InterPro" id="IPR011608">
    <property type="entry name" value="PRD"/>
</dbReference>
<proteinExistence type="predicted"/>
<dbReference type="GO" id="GO:0006355">
    <property type="term" value="P:regulation of DNA-templated transcription"/>
    <property type="evidence" value="ECO:0007669"/>
    <property type="project" value="InterPro"/>
</dbReference>
<dbReference type="SMART" id="SM00382">
    <property type="entry name" value="AAA"/>
    <property type="match status" value="1"/>
</dbReference>
<dbReference type="Pfam" id="PF03610">
    <property type="entry name" value="EIIA-man"/>
    <property type="match status" value="1"/>
</dbReference>
<dbReference type="SUPFAM" id="SSF55804">
    <property type="entry name" value="Phoshotransferase/anion transport protein"/>
    <property type="match status" value="1"/>
</dbReference>
<gene>
    <name evidence="8" type="ORF">SAMN05660742_11687</name>
</gene>
<protein>
    <submittedName>
        <fullName evidence="8">Transcriptional regulatory protein LevR, contains PRD, AAA+ and EIIA domains</fullName>
    </submittedName>
</protein>
<dbReference type="GO" id="GO:0009401">
    <property type="term" value="P:phosphoenolpyruvate-dependent sugar phosphotransferase system"/>
    <property type="evidence" value="ECO:0007669"/>
    <property type="project" value="InterPro"/>
</dbReference>
<dbReference type="Pfam" id="PF00874">
    <property type="entry name" value="PRD"/>
    <property type="match status" value="1"/>
</dbReference>
<evidence type="ECO:0000256" key="2">
    <source>
        <dbReference type="ARBA" id="ARBA00022741"/>
    </source>
</evidence>
<dbReference type="InterPro" id="IPR036634">
    <property type="entry name" value="PRD_sf"/>
</dbReference>
<keyword evidence="9" id="KW-1185">Reference proteome</keyword>
<dbReference type="InterPro" id="IPR002178">
    <property type="entry name" value="PTS_EIIA_type-2_dom"/>
</dbReference>
<feature type="domain" description="PTS EIIA type-2" evidence="5">
    <location>
        <begin position="841"/>
        <end position="980"/>
    </location>
</feature>
<evidence type="ECO:0000313" key="8">
    <source>
        <dbReference type="EMBL" id="SEJ76991.1"/>
    </source>
</evidence>
<dbReference type="RefSeq" id="WP_091833421.1">
    <property type="nucleotide sequence ID" value="NZ_FNZK01000016.1"/>
</dbReference>
<dbReference type="GO" id="GO:0016020">
    <property type="term" value="C:membrane"/>
    <property type="evidence" value="ECO:0007669"/>
    <property type="project" value="InterPro"/>
</dbReference>